<reference evidence="4 5" key="1">
    <citation type="submission" date="2018-11" db="EMBL/GenBank/DDBJ databases">
        <title>Genome sequence of Saitozyma podzolica DSM 27192.</title>
        <authorList>
            <person name="Aliyu H."/>
            <person name="Gorte O."/>
            <person name="Ochsenreither K."/>
        </authorList>
    </citation>
    <scope>NUCLEOTIDE SEQUENCE [LARGE SCALE GENOMIC DNA]</scope>
    <source>
        <strain evidence="4 5">DSM 27192</strain>
    </source>
</reference>
<evidence type="ECO:0000256" key="3">
    <source>
        <dbReference type="ARBA" id="ARBA00023002"/>
    </source>
</evidence>
<dbReference type="EMBL" id="RSCD01000026">
    <property type="protein sequence ID" value="RSH82863.1"/>
    <property type="molecule type" value="Genomic_DNA"/>
</dbReference>
<gene>
    <name evidence="4" type="ORF">EHS25_005853</name>
</gene>
<dbReference type="Pfam" id="PF13561">
    <property type="entry name" value="adh_short_C2"/>
    <property type="match status" value="1"/>
</dbReference>
<name>A0A427XVK2_9TREE</name>
<sequence>MPITLDFTGKLVLVTGGGRGIGAAISKALAKGGADIAITYTSVDASPYAAQLTSDHGITAKSFRCEVSSSAEVDAMLAEVEAAFGRKVDIGIANAGVSLWKDSHDNTDADFQRLFDVNVSGPFYLSRALVRSWLSLPIPVDGTGTSSSLDITSLKGDKAVNLGKQILFVSSISGLVAMTPQRQAAYNASKGAVTMLSKSLAAEWAHIGVMVNSVSPGYVLTDMIANPPDATASTWVSDWQARTPAGRFATPDEVGEFVALLVSDKQGGMGWMTGSDVVIDGGYTLL</sequence>
<comment type="caution">
    <text evidence="4">The sequence shown here is derived from an EMBL/GenBank/DDBJ whole genome shotgun (WGS) entry which is preliminary data.</text>
</comment>
<dbReference type="PANTHER" id="PTHR42760:SF115">
    <property type="entry name" value="3-OXOACYL-[ACYL-CARRIER-PROTEIN] REDUCTASE FABG"/>
    <property type="match status" value="1"/>
</dbReference>
<keyword evidence="2" id="KW-0521">NADP</keyword>
<dbReference type="PRINTS" id="PR00081">
    <property type="entry name" value="GDHRDH"/>
</dbReference>
<keyword evidence="5" id="KW-1185">Reference proteome</keyword>
<accession>A0A427XVK2</accession>
<evidence type="ECO:0000313" key="5">
    <source>
        <dbReference type="Proteomes" id="UP000279259"/>
    </source>
</evidence>
<dbReference type="InterPro" id="IPR036291">
    <property type="entry name" value="NAD(P)-bd_dom_sf"/>
</dbReference>
<evidence type="ECO:0008006" key="6">
    <source>
        <dbReference type="Google" id="ProtNLM"/>
    </source>
</evidence>
<dbReference type="OrthoDB" id="1888931at2759"/>
<dbReference type="STRING" id="1890683.A0A427XVK2"/>
<evidence type="ECO:0000313" key="4">
    <source>
        <dbReference type="EMBL" id="RSH82863.1"/>
    </source>
</evidence>
<evidence type="ECO:0000256" key="2">
    <source>
        <dbReference type="ARBA" id="ARBA00022857"/>
    </source>
</evidence>
<dbReference type="Pfam" id="PF00106">
    <property type="entry name" value="adh_short"/>
    <property type="match status" value="1"/>
</dbReference>
<dbReference type="InterPro" id="IPR020904">
    <property type="entry name" value="Sc_DH/Rdtase_CS"/>
</dbReference>
<dbReference type="GO" id="GO:0016616">
    <property type="term" value="F:oxidoreductase activity, acting on the CH-OH group of donors, NAD or NADP as acceptor"/>
    <property type="evidence" value="ECO:0007669"/>
    <property type="project" value="TreeGrafter"/>
</dbReference>
<evidence type="ECO:0000256" key="1">
    <source>
        <dbReference type="ARBA" id="ARBA00006484"/>
    </source>
</evidence>
<keyword evidence="3" id="KW-0560">Oxidoreductase</keyword>
<dbReference type="AlphaFoldDB" id="A0A427XVK2"/>
<dbReference type="Proteomes" id="UP000279259">
    <property type="component" value="Unassembled WGS sequence"/>
</dbReference>
<dbReference type="PROSITE" id="PS00061">
    <property type="entry name" value="ADH_SHORT"/>
    <property type="match status" value="1"/>
</dbReference>
<dbReference type="SUPFAM" id="SSF51735">
    <property type="entry name" value="NAD(P)-binding Rossmann-fold domains"/>
    <property type="match status" value="1"/>
</dbReference>
<organism evidence="4 5">
    <name type="scientific">Saitozyma podzolica</name>
    <dbReference type="NCBI Taxonomy" id="1890683"/>
    <lineage>
        <taxon>Eukaryota</taxon>
        <taxon>Fungi</taxon>
        <taxon>Dikarya</taxon>
        <taxon>Basidiomycota</taxon>
        <taxon>Agaricomycotina</taxon>
        <taxon>Tremellomycetes</taxon>
        <taxon>Tremellales</taxon>
        <taxon>Trimorphomycetaceae</taxon>
        <taxon>Saitozyma</taxon>
    </lineage>
</organism>
<dbReference type="InterPro" id="IPR002347">
    <property type="entry name" value="SDR_fam"/>
</dbReference>
<proteinExistence type="inferred from homology"/>
<dbReference type="PANTHER" id="PTHR42760">
    <property type="entry name" value="SHORT-CHAIN DEHYDROGENASES/REDUCTASES FAMILY MEMBER"/>
    <property type="match status" value="1"/>
</dbReference>
<dbReference type="Gene3D" id="3.40.50.720">
    <property type="entry name" value="NAD(P)-binding Rossmann-like Domain"/>
    <property type="match status" value="1"/>
</dbReference>
<protein>
    <recommendedName>
        <fullName evidence="6">Sorbose reductase sou1</fullName>
    </recommendedName>
</protein>
<comment type="similarity">
    <text evidence="1">Belongs to the short-chain dehydrogenases/reductases (SDR) family.</text>
</comment>